<dbReference type="EMBL" id="CADCUT010000051">
    <property type="protein sequence ID" value="CAA9394922.1"/>
    <property type="molecule type" value="Genomic_DNA"/>
</dbReference>
<reference evidence="1" key="1">
    <citation type="submission" date="2020-02" db="EMBL/GenBank/DDBJ databases">
        <authorList>
            <person name="Meier V. D."/>
        </authorList>
    </citation>
    <scope>NUCLEOTIDE SEQUENCE</scope>
    <source>
        <strain evidence="1">AVDCRST_MAG03</strain>
    </source>
</reference>
<keyword evidence="1" id="KW-0723">Serine/threonine-protein kinase</keyword>
<organism evidence="1">
    <name type="scientific">uncultured Rubrobacteraceae bacterium</name>
    <dbReference type="NCBI Taxonomy" id="349277"/>
    <lineage>
        <taxon>Bacteria</taxon>
        <taxon>Bacillati</taxon>
        <taxon>Actinomycetota</taxon>
        <taxon>Rubrobacteria</taxon>
        <taxon>Rubrobacterales</taxon>
        <taxon>Rubrobacteraceae</taxon>
        <taxon>environmental samples</taxon>
    </lineage>
</organism>
<keyword evidence="1" id="KW-0418">Kinase</keyword>
<dbReference type="InterPro" id="IPR052396">
    <property type="entry name" value="Meiotic_Drive_Suppr_Kinase"/>
</dbReference>
<sequence>MNGLLEGIRQGLLPGLLIESAAPHRDPVVVRRVPAPWELLGAGNYAAVLRHPGHPDQVAKVYAPGRPGLEEEAEVYRRLGAHPAFSECLHIGEGFLILGRIEGTTLYDCMRLGLPIPKRVVDDVDRALVYARKRGLRPHDVHGRNVMVREGRGVVVDVSDFLHEEACPAWDDFKRFYYRLYKPLLYPLGLRVPRPVLEAARRLHRLLRRSGDRSAPGA</sequence>
<dbReference type="GO" id="GO:0004674">
    <property type="term" value="F:protein serine/threonine kinase activity"/>
    <property type="evidence" value="ECO:0007669"/>
    <property type="project" value="UniProtKB-KW"/>
</dbReference>
<protein>
    <submittedName>
        <fullName evidence="1">Serine/threonine protein kinases</fullName>
    </submittedName>
</protein>
<dbReference type="PANTHER" id="PTHR37171">
    <property type="entry name" value="SERINE/THREONINE-PROTEIN KINASE YRZF-RELATED"/>
    <property type="match status" value="1"/>
</dbReference>
<name>A0A6J4NRH0_9ACTN</name>
<dbReference type="AlphaFoldDB" id="A0A6J4NRH0"/>
<proteinExistence type="predicted"/>
<dbReference type="InterPro" id="IPR011009">
    <property type="entry name" value="Kinase-like_dom_sf"/>
</dbReference>
<dbReference type="SUPFAM" id="SSF56112">
    <property type="entry name" value="Protein kinase-like (PK-like)"/>
    <property type="match status" value="1"/>
</dbReference>
<dbReference type="PANTHER" id="PTHR37171:SF1">
    <property type="entry name" value="SERINE_THREONINE-PROTEIN KINASE YRZF-RELATED"/>
    <property type="match status" value="1"/>
</dbReference>
<gene>
    <name evidence="1" type="ORF">AVDCRST_MAG03-855</name>
</gene>
<keyword evidence="1" id="KW-0808">Transferase</keyword>
<accession>A0A6J4NRH0</accession>
<evidence type="ECO:0000313" key="1">
    <source>
        <dbReference type="EMBL" id="CAA9394922.1"/>
    </source>
</evidence>